<dbReference type="GO" id="GO:0046872">
    <property type="term" value="F:metal ion binding"/>
    <property type="evidence" value="ECO:0007669"/>
    <property type="project" value="UniProtKB-KW"/>
</dbReference>
<dbReference type="Pfam" id="PF07687">
    <property type="entry name" value="M20_dimer"/>
    <property type="match status" value="1"/>
</dbReference>
<feature type="binding site" evidence="3">
    <location>
        <position position="126"/>
    </location>
    <ligand>
        <name>Zn(2+)</name>
        <dbReference type="ChEBI" id="CHEBI:29105"/>
        <label>2</label>
    </ligand>
</feature>
<dbReference type="PANTHER" id="PTHR32494">
    <property type="entry name" value="ALLANTOATE DEIMINASE-RELATED"/>
    <property type="match status" value="1"/>
</dbReference>
<dbReference type="NCBIfam" id="NF006771">
    <property type="entry name" value="PRK09290.1-5"/>
    <property type="match status" value="1"/>
</dbReference>
<dbReference type="AlphaFoldDB" id="A0A972GLZ2"/>
<dbReference type="PANTHER" id="PTHR32494:SF5">
    <property type="entry name" value="ALLANTOATE AMIDOHYDROLASE"/>
    <property type="match status" value="1"/>
</dbReference>
<dbReference type="Gene3D" id="3.40.630.10">
    <property type="entry name" value="Zn peptidases"/>
    <property type="match status" value="1"/>
</dbReference>
<gene>
    <name evidence="7" type="ORF">GC093_04340</name>
</gene>
<dbReference type="InterPro" id="IPR010158">
    <property type="entry name" value="Amidase_Cbmase"/>
</dbReference>
<evidence type="ECO:0000256" key="1">
    <source>
        <dbReference type="ARBA" id="ARBA00006153"/>
    </source>
</evidence>
<evidence type="ECO:0000256" key="3">
    <source>
        <dbReference type="PIRSR" id="PIRSR001235-1"/>
    </source>
</evidence>
<keyword evidence="3" id="KW-0479">Metal-binding</keyword>
<feature type="binding site" evidence="4">
    <location>
        <position position="277"/>
    </location>
    <ligand>
        <name>allantoate</name>
        <dbReference type="ChEBI" id="CHEBI:17536"/>
    </ligand>
</feature>
<dbReference type="InterPro" id="IPR011650">
    <property type="entry name" value="Peptidase_M20_dimer"/>
</dbReference>
<dbReference type="GO" id="GO:0016813">
    <property type="term" value="F:hydrolase activity, acting on carbon-nitrogen (but not peptide) bonds, in linear amidines"/>
    <property type="evidence" value="ECO:0007669"/>
    <property type="project" value="InterPro"/>
</dbReference>
<comment type="cofactor">
    <cofactor evidence="3">
        <name>Zn(2+)</name>
        <dbReference type="ChEBI" id="CHEBI:29105"/>
    </cofactor>
    <text evidence="3">Binds 2 Zn(2+) ions per subunit.</text>
</comment>
<organism evidence="7 8">
    <name type="scientific">Paenibacillus foliorum</name>
    <dbReference type="NCBI Taxonomy" id="2654974"/>
    <lineage>
        <taxon>Bacteria</taxon>
        <taxon>Bacillati</taxon>
        <taxon>Bacillota</taxon>
        <taxon>Bacilli</taxon>
        <taxon>Bacillales</taxon>
        <taxon>Paenibacillaceae</taxon>
        <taxon>Paenibacillus</taxon>
    </lineage>
</organism>
<evidence type="ECO:0000256" key="5">
    <source>
        <dbReference type="SAM" id="MobiDB-lite"/>
    </source>
</evidence>
<sequence>MLVNINRLEAALKEVNEIGASKGQGITRLAYSSEHWAANEYFIGKCKEEGMTVRIDACGNVIARREGSEPQLPAVTCGSHLDTVQHGGGYDGTLGVIAGLEMIRSLNEKGVVTRNSIELISFACEESARFGVSTIGSKAMAGKLNKESLQKLRDNEGVSFPEALAAVGLDFTHIETARRSEKEIKAFFELHIEQGPLLENSGREVGIATGIAAPIRLEVTIQGKASHSGTTPMNMRQDALIGAAEIITELEKAALEEAEHGTVATAGVCDVHPGAMNVVPDWVSLKIDIRGTVITSRQIIIERLFKLFRGLQKRRGLQIEARILSDEKPVVLDKYTVRLLSSLCEAQGIAYLNMMSGAGHDAMNMASICPTGLIFIPSRDGVSHHKDEYSSIAQIAKGAALLEEVVLRCAEEVQIKPSGTFKNNMDRSKHHESRKTKSII</sequence>
<dbReference type="Pfam" id="PF01546">
    <property type="entry name" value="Peptidase_M20"/>
    <property type="match status" value="1"/>
</dbReference>
<feature type="binding site" evidence="3">
    <location>
        <position position="91"/>
    </location>
    <ligand>
        <name>Zn(2+)</name>
        <dbReference type="ChEBI" id="CHEBI:29105"/>
        <label>1</label>
    </ligand>
</feature>
<feature type="binding site" evidence="4">
    <location>
        <position position="290"/>
    </location>
    <ligand>
        <name>allantoate</name>
        <dbReference type="ChEBI" id="CHEBI:17536"/>
    </ligand>
</feature>
<keyword evidence="8" id="KW-1185">Reference proteome</keyword>
<keyword evidence="2 7" id="KW-0378">Hydrolase</keyword>
<comment type="similarity">
    <text evidence="1">Belongs to the peptidase M20 family.</text>
</comment>
<evidence type="ECO:0000256" key="4">
    <source>
        <dbReference type="PIRSR" id="PIRSR001235-2"/>
    </source>
</evidence>
<feature type="compositionally biased region" description="Basic residues" evidence="5">
    <location>
        <begin position="430"/>
        <end position="440"/>
    </location>
</feature>
<dbReference type="Gene3D" id="3.30.70.360">
    <property type="match status" value="1"/>
</dbReference>
<accession>A0A972GLZ2</accession>
<comment type="caution">
    <text evidence="7">The sequence shown here is derived from an EMBL/GenBank/DDBJ whole genome shotgun (WGS) entry which is preliminary data.</text>
</comment>
<dbReference type="RefSeq" id="WP_171650627.1">
    <property type="nucleotide sequence ID" value="NZ_WHOD01000013.1"/>
</dbReference>
<dbReference type="EMBL" id="WHOD01000013">
    <property type="protein sequence ID" value="NOU92465.1"/>
    <property type="molecule type" value="Genomic_DNA"/>
</dbReference>
<dbReference type="PIRSF" id="PIRSF001235">
    <property type="entry name" value="Amidase_carbamoylase"/>
    <property type="match status" value="1"/>
</dbReference>
<feature type="region of interest" description="Disordered" evidence="5">
    <location>
        <begin position="420"/>
        <end position="440"/>
    </location>
</feature>
<feature type="binding site" evidence="3">
    <location>
        <position position="91"/>
    </location>
    <ligand>
        <name>Zn(2+)</name>
        <dbReference type="ChEBI" id="CHEBI:29105"/>
        <label>2</label>
    </ligand>
</feature>
<dbReference type="InterPro" id="IPR002933">
    <property type="entry name" value="Peptidase_M20"/>
</dbReference>
<feature type="domain" description="Peptidase M20 dimerisation" evidence="6">
    <location>
        <begin position="216"/>
        <end position="309"/>
    </location>
</feature>
<evidence type="ECO:0000313" key="8">
    <source>
        <dbReference type="Proteomes" id="UP000641588"/>
    </source>
</evidence>
<dbReference type="NCBIfam" id="TIGR01879">
    <property type="entry name" value="hydantase"/>
    <property type="match status" value="1"/>
</dbReference>
<proteinExistence type="inferred from homology"/>
<dbReference type="SUPFAM" id="SSF53187">
    <property type="entry name" value="Zn-dependent exopeptidases"/>
    <property type="match status" value="1"/>
</dbReference>
<dbReference type="CDD" id="cd03884">
    <property type="entry name" value="M20_bAS"/>
    <property type="match status" value="1"/>
</dbReference>
<dbReference type="SUPFAM" id="SSF55031">
    <property type="entry name" value="Bacterial exopeptidase dimerisation domain"/>
    <property type="match status" value="1"/>
</dbReference>
<dbReference type="EC" id="3.5.-.-" evidence="7"/>
<feature type="binding site" evidence="3">
    <location>
        <position position="191"/>
    </location>
    <ligand>
        <name>Zn(2+)</name>
        <dbReference type="ChEBI" id="CHEBI:29105"/>
        <label>1</label>
    </ligand>
</feature>
<evidence type="ECO:0000259" key="6">
    <source>
        <dbReference type="Pfam" id="PF07687"/>
    </source>
</evidence>
<protein>
    <submittedName>
        <fullName evidence="7">Hydantoinase/carbamoylase family amidase</fullName>
        <ecNumber evidence="7">3.5.-.-</ecNumber>
    </submittedName>
</protein>
<name>A0A972GLZ2_9BACL</name>
<feature type="binding site" evidence="4">
    <location>
        <position position="216"/>
    </location>
    <ligand>
        <name>allantoate</name>
        <dbReference type="ChEBI" id="CHEBI:17536"/>
    </ligand>
</feature>
<feature type="binding site" evidence="3">
    <location>
        <position position="80"/>
    </location>
    <ligand>
        <name>Zn(2+)</name>
        <dbReference type="ChEBI" id="CHEBI:29105"/>
        <label>1</label>
    </ligand>
</feature>
<reference evidence="7" key="1">
    <citation type="submission" date="2019-10" db="EMBL/GenBank/DDBJ databases">
        <title>Description of Paenibacillus glebae sp. nov.</title>
        <authorList>
            <person name="Carlier A."/>
            <person name="Qi S."/>
        </authorList>
    </citation>
    <scope>NUCLEOTIDE SEQUENCE</scope>
    <source>
        <strain evidence="7">LMG 31456</strain>
    </source>
</reference>
<feature type="binding site" evidence="3">
    <location>
        <position position="384"/>
    </location>
    <ligand>
        <name>Zn(2+)</name>
        <dbReference type="ChEBI" id="CHEBI:29105"/>
        <label>2</label>
    </ligand>
</feature>
<dbReference type="Proteomes" id="UP000641588">
    <property type="component" value="Unassembled WGS sequence"/>
</dbReference>
<evidence type="ECO:0000313" key="7">
    <source>
        <dbReference type="EMBL" id="NOU92465.1"/>
    </source>
</evidence>
<evidence type="ECO:0000256" key="2">
    <source>
        <dbReference type="ARBA" id="ARBA00022801"/>
    </source>
</evidence>
<dbReference type="InterPro" id="IPR036264">
    <property type="entry name" value="Bact_exopeptidase_dim_dom"/>
</dbReference>
<keyword evidence="3" id="KW-0862">Zinc</keyword>